<dbReference type="CDD" id="cd16913">
    <property type="entry name" value="YkuD_like"/>
    <property type="match status" value="1"/>
</dbReference>
<dbReference type="Proteomes" id="UP001169069">
    <property type="component" value="Unassembled WGS sequence"/>
</dbReference>
<keyword evidence="3" id="KW-0808">Transferase</keyword>
<dbReference type="InterPro" id="IPR038063">
    <property type="entry name" value="Transpep_catalytic_dom"/>
</dbReference>
<dbReference type="Gene3D" id="2.40.440.10">
    <property type="entry name" value="L,D-transpeptidase catalytic domain-like"/>
    <property type="match status" value="1"/>
</dbReference>
<dbReference type="PANTHER" id="PTHR30582:SF2">
    <property type="entry name" value="L,D-TRANSPEPTIDASE YCIB-RELATED"/>
    <property type="match status" value="1"/>
</dbReference>
<keyword evidence="5 7" id="KW-0573">Peptidoglycan synthesis</keyword>
<evidence type="ECO:0000256" key="2">
    <source>
        <dbReference type="ARBA" id="ARBA00005992"/>
    </source>
</evidence>
<evidence type="ECO:0000256" key="7">
    <source>
        <dbReference type="PROSITE-ProRule" id="PRU01373"/>
    </source>
</evidence>
<dbReference type="Pfam" id="PF03734">
    <property type="entry name" value="YkuD"/>
    <property type="match status" value="1"/>
</dbReference>
<keyword evidence="6 7" id="KW-0961">Cell wall biogenesis/degradation</keyword>
<protein>
    <submittedName>
        <fullName evidence="9">L,D-transpeptidase family protein</fullName>
    </submittedName>
</protein>
<evidence type="ECO:0000256" key="6">
    <source>
        <dbReference type="ARBA" id="ARBA00023316"/>
    </source>
</evidence>
<evidence type="ECO:0000256" key="5">
    <source>
        <dbReference type="ARBA" id="ARBA00022984"/>
    </source>
</evidence>
<evidence type="ECO:0000256" key="4">
    <source>
        <dbReference type="ARBA" id="ARBA00022960"/>
    </source>
</evidence>
<comment type="pathway">
    <text evidence="1 7">Cell wall biogenesis; peptidoglycan biosynthesis.</text>
</comment>
<name>A0ABT7QWB9_9BACT</name>
<evidence type="ECO:0000256" key="1">
    <source>
        <dbReference type="ARBA" id="ARBA00004752"/>
    </source>
</evidence>
<feature type="active site" description="Nucleophile" evidence="7">
    <location>
        <position position="110"/>
    </location>
</feature>
<feature type="active site" description="Proton donor/acceptor" evidence="7">
    <location>
        <position position="97"/>
    </location>
</feature>
<feature type="domain" description="L,D-TPase catalytic" evidence="8">
    <location>
        <begin position="21"/>
        <end position="134"/>
    </location>
</feature>
<dbReference type="RefSeq" id="WP_289412396.1">
    <property type="nucleotide sequence ID" value="NZ_JAQIBD010000001.1"/>
</dbReference>
<gene>
    <name evidence="9" type="ORF">PGH07_02720</name>
</gene>
<proteinExistence type="inferred from homology"/>
<accession>A0ABT7QWB9</accession>
<comment type="caution">
    <text evidence="9">The sequence shown here is derived from an EMBL/GenBank/DDBJ whole genome shotgun (WGS) entry which is preliminary data.</text>
</comment>
<keyword evidence="10" id="KW-1185">Reference proteome</keyword>
<dbReference type="EMBL" id="JAQIBD010000001">
    <property type="protein sequence ID" value="MDM5271087.1"/>
    <property type="molecule type" value="Genomic_DNA"/>
</dbReference>
<evidence type="ECO:0000256" key="3">
    <source>
        <dbReference type="ARBA" id="ARBA00022679"/>
    </source>
</evidence>
<dbReference type="InterPro" id="IPR050979">
    <property type="entry name" value="LD-transpeptidase"/>
</dbReference>
<dbReference type="SUPFAM" id="SSF141523">
    <property type="entry name" value="L,D-transpeptidase catalytic domain-like"/>
    <property type="match status" value="1"/>
</dbReference>
<evidence type="ECO:0000313" key="10">
    <source>
        <dbReference type="Proteomes" id="UP001169069"/>
    </source>
</evidence>
<comment type="similarity">
    <text evidence="2">Belongs to the YkuD family.</text>
</comment>
<sequence length="158" mass="17905">MKTIILWSLLFLSTYIYAGNKLIFVDLDEQLAYAYEDDELLFKGAISSGVQEHSTPTGTFKVLEKKISHKSNLWPKPNGGAKMHYMLRLTYDGIAMHLGTVGKYPLSHGCIRMKNGFAQKLWTWTDVGTTVQVMGYPPYKNDEPGIEIVYDDTYSIDP</sequence>
<evidence type="ECO:0000259" key="8">
    <source>
        <dbReference type="PROSITE" id="PS52029"/>
    </source>
</evidence>
<keyword evidence="4 7" id="KW-0133">Cell shape</keyword>
<dbReference type="PANTHER" id="PTHR30582">
    <property type="entry name" value="L,D-TRANSPEPTIDASE"/>
    <property type="match status" value="1"/>
</dbReference>
<reference evidence="9" key="1">
    <citation type="submission" date="2023-01" db="EMBL/GenBank/DDBJ databases">
        <title>Sulfurovum sp. zt1-1 genome assembly.</title>
        <authorList>
            <person name="Wang J."/>
        </authorList>
    </citation>
    <scope>NUCLEOTIDE SEQUENCE</scope>
    <source>
        <strain evidence="9">Zt1-1</strain>
    </source>
</reference>
<organism evidence="9 10">
    <name type="scientific">Sulfurovum zhangzhouensis</name>
    <dbReference type="NCBI Taxonomy" id="3019067"/>
    <lineage>
        <taxon>Bacteria</taxon>
        <taxon>Pseudomonadati</taxon>
        <taxon>Campylobacterota</taxon>
        <taxon>Epsilonproteobacteria</taxon>
        <taxon>Campylobacterales</taxon>
        <taxon>Sulfurovaceae</taxon>
        <taxon>Sulfurovum</taxon>
    </lineage>
</organism>
<evidence type="ECO:0000313" key="9">
    <source>
        <dbReference type="EMBL" id="MDM5271087.1"/>
    </source>
</evidence>
<dbReference type="InterPro" id="IPR005490">
    <property type="entry name" value="LD_TPept_cat_dom"/>
</dbReference>
<dbReference type="PROSITE" id="PS52029">
    <property type="entry name" value="LD_TPASE"/>
    <property type="match status" value="1"/>
</dbReference>